<feature type="transmembrane region" description="Helical" evidence="1">
    <location>
        <begin position="189"/>
        <end position="213"/>
    </location>
</feature>
<proteinExistence type="predicted"/>
<feature type="transmembrane region" description="Helical" evidence="1">
    <location>
        <begin position="51"/>
        <end position="74"/>
    </location>
</feature>
<reference evidence="3 4" key="1">
    <citation type="journal article" date="2019" name="Sci. Rep.">
        <title>Orb-weaving spider Araneus ventricosus genome elucidates the spidroin gene catalogue.</title>
        <authorList>
            <person name="Kono N."/>
            <person name="Nakamura H."/>
            <person name="Ohtoshi R."/>
            <person name="Moran D.A.P."/>
            <person name="Shinohara A."/>
            <person name="Yoshida Y."/>
            <person name="Fujiwara M."/>
            <person name="Mori M."/>
            <person name="Tomita M."/>
            <person name="Arakawa K."/>
        </authorList>
    </citation>
    <scope>NUCLEOTIDE SEQUENCE [LARGE SCALE GENOMIC DNA]</scope>
</reference>
<feature type="transmembrane region" description="Helical" evidence="1">
    <location>
        <begin position="301"/>
        <end position="321"/>
    </location>
</feature>
<dbReference type="InterPro" id="IPR002656">
    <property type="entry name" value="Acyl_transf_3_dom"/>
</dbReference>
<keyword evidence="1" id="KW-0812">Transmembrane</keyword>
<feature type="transmembrane region" description="Helical" evidence="1">
    <location>
        <begin position="233"/>
        <end position="253"/>
    </location>
</feature>
<evidence type="ECO:0000259" key="2">
    <source>
        <dbReference type="Pfam" id="PF01757"/>
    </source>
</evidence>
<dbReference type="Pfam" id="PF01757">
    <property type="entry name" value="Acyl_transf_3"/>
    <property type="match status" value="1"/>
</dbReference>
<dbReference type="GO" id="GO:0016747">
    <property type="term" value="F:acyltransferase activity, transferring groups other than amino-acyl groups"/>
    <property type="evidence" value="ECO:0007669"/>
    <property type="project" value="InterPro"/>
</dbReference>
<dbReference type="PANTHER" id="PTHR11161:SF0">
    <property type="entry name" value="O-ACYLTRANSFERASE LIKE PROTEIN"/>
    <property type="match status" value="1"/>
</dbReference>
<gene>
    <name evidence="3" type="primary">nrf-6_8</name>
    <name evidence="3" type="ORF">AVEN_247888_1</name>
</gene>
<accession>A0A4Y2HT07</accession>
<keyword evidence="4" id="KW-1185">Reference proteome</keyword>
<feature type="domain" description="Acyltransferase 3" evidence="2">
    <location>
        <begin position="148"/>
        <end position="484"/>
    </location>
</feature>
<evidence type="ECO:0000313" key="3">
    <source>
        <dbReference type="EMBL" id="GBM68536.1"/>
    </source>
</evidence>
<name>A0A4Y2HT07_ARAVE</name>
<dbReference type="EMBL" id="BGPR01002147">
    <property type="protein sequence ID" value="GBM68536.1"/>
    <property type="molecule type" value="Genomic_DNA"/>
</dbReference>
<dbReference type="OrthoDB" id="118951at2759"/>
<organism evidence="3 4">
    <name type="scientific">Araneus ventricosus</name>
    <name type="common">Orbweaver spider</name>
    <name type="synonym">Epeira ventricosa</name>
    <dbReference type="NCBI Taxonomy" id="182803"/>
    <lineage>
        <taxon>Eukaryota</taxon>
        <taxon>Metazoa</taxon>
        <taxon>Ecdysozoa</taxon>
        <taxon>Arthropoda</taxon>
        <taxon>Chelicerata</taxon>
        <taxon>Arachnida</taxon>
        <taxon>Araneae</taxon>
        <taxon>Araneomorphae</taxon>
        <taxon>Entelegynae</taxon>
        <taxon>Araneoidea</taxon>
        <taxon>Araneidae</taxon>
        <taxon>Araneus</taxon>
    </lineage>
</organism>
<dbReference type="PANTHER" id="PTHR11161">
    <property type="entry name" value="O-ACYLTRANSFERASE"/>
    <property type="match status" value="1"/>
</dbReference>
<keyword evidence="1" id="KW-0472">Membrane</keyword>
<evidence type="ECO:0000313" key="4">
    <source>
        <dbReference type="Proteomes" id="UP000499080"/>
    </source>
</evidence>
<feature type="transmembrane region" description="Helical" evidence="1">
    <location>
        <begin position="150"/>
        <end position="169"/>
    </location>
</feature>
<dbReference type="Proteomes" id="UP000499080">
    <property type="component" value="Unassembled WGS sequence"/>
</dbReference>
<dbReference type="InterPro" id="IPR052728">
    <property type="entry name" value="O2_lipid_transport_reg"/>
</dbReference>
<keyword evidence="1" id="KW-1133">Transmembrane helix</keyword>
<evidence type="ECO:0000256" key="1">
    <source>
        <dbReference type="SAM" id="Phobius"/>
    </source>
</evidence>
<feature type="transmembrane region" description="Helical" evidence="1">
    <location>
        <begin position="468"/>
        <end position="487"/>
    </location>
</feature>
<protein>
    <submittedName>
        <fullName evidence="3">Nose resistant to fluoxetine protein 6</fullName>
    </submittedName>
</protein>
<feature type="transmembrane region" description="Helical" evidence="1">
    <location>
        <begin position="328"/>
        <end position="346"/>
    </location>
</feature>
<comment type="caution">
    <text evidence="3">The sequence shown here is derived from an EMBL/GenBank/DDBJ whole genome shotgun (WGS) entry which is preliminary data.</text>
</comment>
<feature type="transmembrane region" description="Helical" evidence="1">
    <location>
        <begin position="358"/>
        <end position="378"/>
    </location>
</feature>
<feature type="transmembrane region" description="Helical" evidence="1">
    <location>
        <begin position="399"/>
        <end position="416"/>
    </location>
</feature>
<feature type="transmembrane region" description="Helical" evidence="1">
    <location>
        <begin position="428"/>
        <end position="447"/>
    </location>
</feature>
<sequence length="522" mass="60565">MKNSTYLSCNGVPWQATIPCLSLNFKDKLLAAIQAPEIIHERAPKKLTEEAVYVICVMLTFVGLAVLGSSVTAYEFFFKDNEKKVESPKNGCKENTTKLIMRILKGKKPSESHDFLEGGKSFLKCFCILRNGSKILSTASPEGEIDCFHGLRFLCNVWIIGFHTAYMYVGILRHVEEIKSLFDWRGSQLLLNGGFAVDVFFVISGFLNANALFHKYSRSNGNISWFYFYFKRFVRLTPVYMIVLGFNATLISYTGTGIIWPTYGTNPVCRKDWWWHLLYINNFEESAQECLPLCWYMAVDMQFYVISPLFMVSLIRFWEYFDVVYVKPYARIIPYLVAILLAYYLHKKNFDNGTTRNSAITLCCGWIVTVIFMWICFFSLHKKEEILIVTAIYNGTKHLLFSCGFAWMIYLVLTRQSEFLNMCLSWKLFLPLSRLSYCAYLIHPLVLSRLSLQSQDFMDFSFISMIWLYLYVCVFTYSVSFIASLLFEAPVLNLLDWFSKKKGKKNSRVTSFSPTFNHFKIV</sequence>
<dbReference type="AlphaFoldDB" id="A0A4Y2HT07"/>